<dbReference type="InterPro" id="IPR002575">
    <property type="entry name" value="Aminoglycoside_PTrfase"/>
</dbReference>
<organism evidence="9 10">
    <name type="scientific">Cohnella faecalis</name>
    <dbReference type="NCBI Taxonomy" id="2315694"/>
    <lineage>
        <taxon>Bacteria</taxon>
        <taxon>Bacillati</taxon>
        <taxon>Bacillota</taxon>
        <taxon>Bacilli</taxon>
        <taxon>Bacillales</taxon>
        <taxon>Paenibacillaceae</taxon>
        <taxon>Cohnella</taxon>
    </lineage>
</organism>
<dbReference type="InterPro" id="IPR000182">
    <property type="entry name" value="GNAT_dom"/>
</dbReference>
<comment type="similarity">
    <text evidence="7">Belongs to the pseudomonas-type ThrB family.</text>
</comment>
<dbReference type="SUPFAM" id="SSF55729">
    <property type="entry name" value="Acyl-CoA N-acyltransferases (Nat)"/>
    <property type="match status" value="1"/>
</dbReference>
<evidence type="ECO:0000313" key="9">
    <source>
        <dbReference type="EMBL" id="RIE00988.1"/>
    </source>
</evidence>
<dbReference type="PANTHER" id="PTHR21064:SF6">
    <property type="entry name" value="AMINOGLYCOSIDE PHOSPHOTRANSFERASE DOMAIN-CONTAINING PROTEIN"/>
    <property type="match status" value="1"/>
</dbReference>
<evidence type="ECO:0000256" key="6">
    <source>
        <dbReference type="ARBA" id="ARBA00023268"/>
    </source>
</evidence>
<dbReference type="PROSITE" id="PS51186">
    <property type="entry name" value="GNAT"/>
    <property type="match status" value="1"/>
</dbReference>
<comment type="caution">
    <text evidence="9">The sequence shown here is derived from an EMBL/GenBank/DDBJ whole genome shotgun (WGS) entry which is preliminary data.</text>
</comment>
<name>A0A398CJH5_9BACL</name>
<evidence type="ECO:0000256" key="2">
    <source>
        <dbReference type="ARBA" id="ARBA00002498"/>
    </source>
</evidence>
<reference evidence="9 10" key="1">
    <citation type="submission" date="2018-09" db="EMBL/GenBank/DDBJ databases">
        <title>Cohnella cavernae sp. nov., isolated from a karst cave.</title>
        <authorList>
            <person name="Zhu H."/>
        </authorList>
    </citation>
    <scope>NUCLEOTIDE SEQUENCE [LARGE SCALE GENOMIC DNA]</scope>
    <source>
        <strain evidence="9 10">K2E09-144</strain>
    </source>
</reference>
<evidence type="ECO:0000256" key="7">
    <source>
        <dbReference type="ARBA" id="ARBA00038240"/>
    </source>
</evidence>
<accession>A0A398CJH5</accession>
<dbReference type="Pfam" id="PF00583">
    <property type="entry name" value="Acetyltransf_1"/>
    <property type="match status" value="1"/>
</dbReference>
<dbReference type="Gene3D" id="3.40.630.30">
    <property type="match status" value="1"/>
</dbReference>
<evidence type="ECO:0000256" key="5">
    <source>
        <dbReference type="ARBA" id="ARBA00014467"/>
    </source>
</evidence>
<dbReference type="SUPFAM" id="SSF56112">
    <property type="entry name" value="Protein kinase-like (PK-like)"/>
    <property type="match status" value="1"/>
</dbReference>
<dbReference type="InterPro" id="IPR016181">
    <property type="entry name" value="Acyl_CoA_acyltransferase"/>
</dbReference>
<evidence type="ECO:0000256" key="3">
    <source>
        <dbReference type="ARBA" id="ARBA00008487"/>
    </source>
</evidence>
<dbReference type="Proteomes" id="UP000266340">
    <property type="component" value="Unassembled WGS sequence"/>
</dbReference>
<evidence type="ECO:0000256" key="4">
    <source>
        <dbReference type="ARBA" id="ARBA00011931"/>
    </source>
</evidence>
<keyword evidence="6" id="KW-0511">Multifunctional enzyme</keyword>
<gene>
    <name evidence="9" type="ORF">D3H35_25645</name>
</gene>
<dbReference type="InterPro" id="IPR050249">
    <property type="entry name" value="Pseudomonas-type_ThrB"/>
</dbReference>
<dbReference type="PANTHER" id="PTHR21064">
    <property type="entry name" value="AMINOGLYCOSIDE PHOSPHOTRANSFERASE DOMAIN-CONTAINING PROTEIN-RELATED"/>
    <property type="match status" value="1"/>
</dbReference>
<comment type="similarity">
    <text evidence="3">In the C-terminal section; belongs to the aminoglycoside phosphotransferase family.</text>
</comment>
<dbReference type="CDD" id="cd04301">
    <property type="entry name" value="NAT_SF"/>
    <property type="match status" value="1"/>
</dbReference>
<dbReference type="Gene3D" id="3.90.1200.10">
    <property type="match status" value="1"/>
</dbReference>
<comment type="catalytic activity">
    <reaction evidence="1">
        <text>a gentamycin + GTP = a gentamycin 2''-phosphate + GDP + H(+)</text>
        <dbReference type="Rhea" id="RHEA:48872"/>
        <dbReference type="ChEBI" id="CHEBI:15378"/>
        <dbReference type="ChEBI" id="CHEBI:37565"/>
        <dbReference type="ChEBI" id="CHEBI:58189"/>
        <dbReference type="ChEBI" id="CHEBI:90218"/>
        <dbReference type="ChEBI" id="CHEBI:90219"/>
        <dbReference type="EC" id="2.7.1.190"/>
    </reaction>
</comment>
<dbReference type="Pfam" id="PF01636">
    <property type="entry name" value="APH"/>
    <property type="match status" value="1"/>
</dbReference>
<dbReference type="AlphaFoldDB" id="A0A398CJH5"/>
<dbReference type="GO" id="GO:0019202">
    <property type="term" value="F:amino acid kinase activity"/>
    <property type="evidence" value="ECO:0007669"/>
    <property type="project" value="TreeGrafter"/>
</dbReference>
<comment type="function">
    <text evidence="2">Involved in resistance to gentamicin, tobramycin, and kanamycin. Tobramycin and kanamycin resistance is due to the ACC activity, specified by N-terminal region. The C-terminal region is a kinase that phosphorylates several 4,6-disubstituted aminoglycosides.</text>
</comment>
<proteinExistence type="inferred from homology"/>
<evidence type="ECO:0000313" key="10">
    <source>
        <dbReference type="Proteomes" id="UP000266340"/>
    </source>
</evidence>
<dbReference type="OrthoDB" id="4030632at2"/>
<dbReference type="GO" id="GO:0034071">
    <property type="term" value="F:aminoglycoside phosphotransferase activity"/>
    <property type="evidence" value="ECO:0007669"/>
    <property type="project" value="UniProtKB-EC"/>
</dbReference>
<dbReference type="EC" id="2.7.1.190" evidence="4"/>
<keyword evidence="9" id="KW-0808">Transferase</keyword>
<protein>
    <recommendedName>
        <fullName evidence="5">Bifunctional AAC/APH</fullName>
        <ecNumber evidence="4">2.7.1.190</ecNumber>
    </recommendedName>
</protein>
<feature type="domain" description="N-acetyltransferase" evidence="8">
    <location>
        <begin position="327"/>
        <end position="470"/>
    </location>
</feature>
<evidence type="ECO:0000259" key="8">
    <source>
        <dbReference type="PROSITE" id="PS51186"/>
    </source>
</evidence>
<keyword evidence="10" id="KW-1185">Reference proteome</keyword>
<sequence>MSLKNRVRGSENDSVANQLIQSWEHDSDTLKFRRASSNFIYSFERNGIRHFLRFIHEEDNTIEKIQAELDFMLYLLANGYPTVAPVLSKNGNRIETIRAADNGCYYGVVFEQAKGIHLPLDRMTDRHAQEWGRSLASMHILSGAYTSGEAKRGSWLDALTFVSSVLQRHPCEEGARRELEQVRRQLSELPASAEHMGLIHYDFETDNIFYDEEESRYCAIDFDDAMIHWYAMDIVSAIADLTEQEEDNTQRKIEHFLSGYRSIKPLDECYVELFPLFQRFSDLYTFARLFRSVEDMDVQSSPEWAIQLKDKLLKVCDRIRERFRPTVELRPVDQSNWYTCTQLEVTDEQKNVFPVPVVYWLAESAYCGFTPLAMYTGEQLVGFAVCAIDPEDGSNWIMAYMIDHKFQHRGLGRSGMEELIRYMKEKHGCDKIVLGHRTENKRASNLYASLGFVEVGRDEREVIRELKISK</sequence>
<dbReference type="EMBL" id="QXJM01000042">
    <property type="protein sequence ID" value="RIE00988.1"/>
    <property type="molecule type" value="Genomic_DNA"/>
</dbReference>
<dbReference type="InterPro" id="IPR011009">
    <property type="entry name" value="Kinase-like_dom_sf"/>
</dbReference>
<dbReference type="GO" id="GO:0016747">
    <property type="term" value="F:acyltransferase activity, transferring groups other than amino-acyl groups"/>
    <property type="evidence" value="ECO:0007669"/>
    <property type="project" value="InterPro"/>
</dbReference>
<evidence type="ECO:0000256" key="1">
    <source>
        <dbReference type="ARBA" id="ARBA00001735"/>
    </source>
</evidence>